<sequence length="399" mass="44414">MRALKRYQKFFLLLLAGMLVAGFVLNTTVNPWRVTPTPWSSAKFEPYRPIDNTWNRTAKAGLVRSGTWDAAMFGSSRVDIGLDPQHPAFSGLHCANLGLNAGLLVENHAMFRYYIERENPRLVVLAIDACDLSTPPPKINVTDFALSPLDPEASPLERELRYHTGISTLAASFATLGRTIRGEVSDHTPQGFRRSAPFPQNQRLLISSLYLSTTHRMAQSHIAHGGLSEEKMRLLQEIVTGCREKDARLVIFFTPNHALFQLAFRELGDPDCYFEKDRRALAELAASANAADSSAPPVEVWDFLDGHPLNTPPLPPAGDKSGHLANWIDLFHATPLIGKEMLDRLNGAGTYGDRLTPEGIPARVERVRAQLDDYATRHPDDVAFLRQSLAKFQSRPIEK</sequence>
<dbReference type="RefSeq" id="WP_264485115.1">
    <property type="nucleotide sequence ID" value="NZ_JAPDDT010000001.1"/>
</dbReference>
<name>A0ABT3GC40_9BACT</name>
<evidence type="ECO:0000313" key="1">
    <source>
        <dbReference type="EMBL" id="MCW1921006.1"/>
    </source>
</evidence>
<comment type="caution">
    <text evidence="1">The sequence shown here is derived from an EMBL/GenBank/DDBJ whole genome shotgun (WGS) entry which is preliminary data.</text>
</comment>
<reference evidence="1 2" key="1">
    <citation type="submission" date="2022-10" db="EMBL/GenBank/DDBJ databases">
        <title>Luteolibacter arcticus strain CCTCC AB 2014275, whole genome shotgun sequencing project.</title>
        <authorList>
            <person name="Zhao G."/>
            <person name="Shen L."/>
        </authorList>
    </citation>
    <scope>NUCLEOTIDE SEQUENCE [LARGE SCALE GENOMIC DNA]</scope>
    <source>
        <strain evidence="1 2">CCTCC AB 2014275</strain>
    </source>
</reference>
<dbReference type="Proteomes" id="UP001320876">
    <property type="component" value="Unassembled WGS sequence"/>
</dbReference>
<accession>A0ABT3GC40</accession>
<dbReference type="EMBL" id="JAPDDT010000001">
    <property type="protein sequence ID" value="MCW1921006.1"/>
    <property type="molecule type" value="Genomic_DNA"/>
</dbReference>
<keyword evidence="2" id="KW-1185">Reference proteome</keyword>
<gene>
    <name evidence="1" type="ORF">OKA05_00470</name>
</gene>
<evidence type="ECO:0000313" key="2">
    <source>
        <dbReference type="Proteomes" id="UP001320876"/>
    </source>
</evidence>
<protein>
    <submittedName>
        <fullName evidence="1">Uncharacterized protein</fullName>
    </submittedName>
</protein>
<organism evidence="1 2">
    <name type="scientific">Luteolibacter arcticus</name>
    <dbReference type="NCBI Taxonomy" id="1581411"/>
    <lineage>
        <taxon>Bacteria</taxon>
        <taxon>Pseudomonadati</taxon>
        <taxon>Verrucomicrobiota</taxon>
        <taxon>Verrucomicrobiia</taxon>
        <taxon>Verrucomicrobiales</taxon>
        <taxon>Verrucomicrobiaceae</taxon>
        <taxon>Luteolibacter</taxon>
    </lineage>
</organism>
<proteinExistence type="predicted"/>